<dbReference type="PROSITE" id="PS50102">
    <property type="entry name" value="RRM"/>
    <property type="match status" value="2"/>
</dbReference>
<evidence type="ECO:0000313" key="7">
    <source>
        <dbReference type="Proteomes" id="UP000504609"/>
    </source>
</evidence>
<dbReference type="Gene3D" id="3.30.70.330">
    <property type="match status" value="2"/>
</dbReference>
<feature type="compositionally biased region" description="Polar residues" evidence="4">
    <location>
        <begin position="315"/>
        <end position="325"/>
    </location>
</feature>
<feature type="compositionally biased region" description="Polar residues" evidence="4">
    <location>
        <begin position="1"/>
        <end position="11"/>
    </location>
</feature>
<dbReference type="GeneID" id="111452192"/>
<evidence type="ECO:0000256" key="1">
    <source>
        <dbReference type="ARBA" id="ARBA00022737"/>
    </source>
</evidence>
<gene>
    <name evidence="8" type="primary">LOC111452192</name>
</gene>
<dbReference type="InterPro" id="IPR036020">
    <property type="entry name" value="WW_dom_sf"/>
</dbReference>
<name>A0A6J1GA62_CUCMO</name>
<evidence type="ECO:0000256" key="2">
    <source>
        <dbReference type="ARBA" id="ARBA00022884"/>
    </source>
</evidence>
<dbReference type="PANTHER" id="PTHR24012">
    <property type="entry name" value="RNA BINDING PROTEIN"/>
    <property type="match status" value="1"/>
</dbReference>
<dbReference type="Proteomes" id="UP000504609">
    <property type="component" value="Unplaced"/>
</dbReference>
<keyword evidence="7" id="KW-1185">Reference proteome</keyword>
<evidence type="ECO:0000313" key="8">
    <source>
        <dbReference type="RefSeq" id="XP_022948545.1"/>
    </source>
</evidence>
<dbReference type="AlphaFoldDB" id="A0A6J1GA62"/>
<feature type="region of interest" description="Disordered" evidence="4">
    <location>
        <begin position="402"/>
        <end position="434"/>
    </location>
</feature>
<feature type="domain" description="WW" evidence="5">
    <location>
        <begin position="367"/>
        <end position="400"/>
    </location>
</feature>
<sequence>MRPNYGNQNANLGRKRPRNQPIRTVPADHAEAGGTAKLYVAQVPRTGTEEAIRPLFDVHGEILEIVILRDKLTGQQQGSCFVKYATSIEADRAIRALDNQYTFPGEMTPINVKYADGEKERLGVLEKLYVGSLNKNTTKREIEEVFSPYGFVEDIYIMRDELKQSRGCAFVKYARRDMAMAAIEALNGKYTMRGCDQPLIVRLAEPKKPRIGEQRSNMSGSPKFGHHPHPFRPELPLGPPAGGCFPNNPYPGQQNSASLGPPKSASQVVSHAPFAPNSIQKPPPQIQEPSSSFAQMPSRPMRPTQQVCQPPTQTDFSKMPNQVHSQQPRQDSHQQQQNLQGPPARSVQTFTGTPNSPMTHPSSQVEGPLECDWSEHTCPDGFKYYYNCVTCESLWEKPEEFATFEQQSKQEKLQKPNHAGLSSPEGLPQPNLFKPNVQTSAAVRELDCMRLQSKASPVVSPACV</sequence>
<dbReference type="PROSITE" id="PS50020">
    <property type="entry name" value="WW_DOMAIN_2"/>
    <property type="match status" value="1"/>
</dbReference>
<keyword evidence="1" id="KW-0677">Repeat</keyword>
<dbReference type="InterPro" id="IPR000504">
    <property type="entry name" value="RRM_dom"/>
</dbReference>
<evidence type="ECO:0000256" key="4">
    <source>
        <dbReference type="SAM" id="MobiDB-lite"/>
    </source>
</evidence>
<dbReference type="InterPro" id="IPR001202">
    <property type="entry name" value="WW_dom"/>
</dbReference>
<organism evidence="7 8">
    <name type="scientific">Cucurbita moschata</name>
    <name type="common">Winter crookneck squash</name>
    <name type="synonym">Cucurbita pepo var. moschata</name>
    <dbReference type="NCBI Taxonomy" id="3662"/>
    <lineage>
        <taxon>Eukaryota</taxon>
        <taxon>Viridiplantae</taxon>
        <taxon>Streptophyta</taxon>
        <taxon>Embryophyta</taxon>
        <taxon>Tracheophyta</taxon>
        <taxon>Spermatophyta</taxon>
        <taxon>Magnoliopsida</taxon>
        <taxon>eudicotyledons</taxon>
        <taxon>Gunneridae</taxon>
        <taxon>Pentapetalae</taxon>
        <taxon>rosids</taxon>
        <taxon>fabids</taxon>
        <taxon>Cucurbitales</taxon>
        <taxon>Cucurbitaceae</taxon>
        <taxon>Cucurbiteae</taxon>
        <taxon>Cucurbita</taxon>
    </lineage>
</organism>
<proteinExistence type="predicted"/>
<dbReference type="SMART" id="SM00360">
    <property type="entry name" value="RRM"/>
    <property type="match status" value="2"/>
</dbReference>
<feature type="domain" description="RRM" evidence="6">
    <location>
        <begin position="126"/>
        <end position="206"/>
    </location>
</feature>
<dbReference type="SMART" id="SM00456">
    <property type="entry name" value="WW"/>
    <property type="match status" value="1"/>
</dbReference>
<feature type="region of interest" description="Disordered" evidence="4">
    <location>
        <begin position="205"/>
        <end position="368"/>
    </location>
</feature>
<feature type="compositionally biased region" description="Low complexity" evidence="4">
    <location>
        <begin position="326"/>
        <end position="337"/>
    </location>
</feature>
<dbReference type="Pfam" id="PF00076">
    <property type="entry name" value="RRM_1"/>
    <property type="match status" value="2"/>
</dbReference>
<dbReference type="SUPFAM" id="SSF51045">
    <property type="entry name" value="WW domain"/>
    <property type="match status" value="1"/>
</dbReference>
<feature type="compositionally biased region" description="Polar residues" evidence="4">
    <location>
        <begin position="346"/>
        <end position="365"/>
    </location>
</feature>
<dbReference type="CDD" id="cd00201">
    <property type="entry name" value="WW"/>
    <property type="match status" value="1"/>
</dbReference>
<feature type="compositionally biased region" description="Low complexity" evidence="4">
    <location>
        <begin position="303"/>
        <end position="314"/>
    </location>
</feature>
<dbReference type="Pfam" id="PF00397">
    <property type="entry name" value="WW"/>
    <property type="match status" value="1"/>
</dbReference>
<feature type="compositionally biased region" description="Polar residues" evidence="4">
    <location>
        <begin position="250"/>
        <end position="269"/>
    </location>
</feature>
<evidence type="ECO:0000259" key="5">
    <source>
        <dbReference type="PROSITE" id="PS50020"/>
    </source>
</evidence>
<dbReference type="InterPro" id="IPR035979">
    <property type="entry name" value="RBD_domain_sf"/>
</dbReference>
<dbReference type="InterPro" id="IPR012677">
    <property type="entry name" value="Nucleotide-bd_a/b_plait_sf"/>
</dbReference>
<dbReference type="KEGG" id="cmos:111452192"/>
<dbReference type="GO" id="GO:0003723">
    <property type="term" value="F:RNA binding"/>
    <property type="evidence" value="ECO:0007669"/>
    <property type="project" value="UniProtKB-UniRule"/>
</dbReference>
<accession>A0A6J1GA62</accession>
<dbReference type="Gene3D" id="2.20.70.10">
    <property type="match status" value="1"/>
</dbReference>
<protein>
    <submittedName>
        <fullName evidence="8">Flowering time control protein FCA</fullName>
    </submittedName>
</protein>
<dbReference type="RefSeq" id="XP_022948545.1">
    <property type="nucleotide sequence ID" value="XM_023092777.1"/>
</dbReference>
<feature type="region of interest" description="Disordered" evidence="4">
    <location>
        <begin position="1"/>
        <end position="28"/>
    </location>
</feature>
<dbReference type="SUPFAM" id="SSF54928">
    <property type="entry name" value="RNA-binding domain, RBD"/>
    <property type="match status" value="2"/>
</dbReference>
<reference evidence="8" key="1">
    <citation type="submission" date="2025-08" db="UniProtKB">
        <authorList>
            <consortium name="RefSeq"/>
        </authorList>
    </citation>
    <scope>IDENTIFICATION</scope>
    <source>
        <tissue evidence="8">Young leaves</tissue>
    </source>
</reference>
<keyword evidence="2 3" id="KW-0694">RNA-binding</keyword>
<evidence type="ECO:0000256" key="3">
    <source>
        <dbReference type="PROSITE-ProRule" id="PRU00176"/>
    </source>
</evidence>
<feature type="domain" description="RRM" evidence="6">
    <location>
        <begin position="36"/>
        <end position="117"/>
    </location>
</feature>
<evidence type="ECO:0000259" key="6">
    <source>
        <dbReference type="PROSITE" id="PS50102"/>
    </source>
</evidence>